<dbReference type="Proteomes" id="UP000184514">
    <property type="component" value="Unassembled WGS sequence"/>
</dbReference>
<accession>A0A1L9NXW3</accession>
<dbReference type="EMBL" id="MLCB01000124">
    <property type="protein sequence ID" value="OJI94043.1"/>
    <property type="molecule type" value="Genomic_DNA"/>
</dbReference>
<proteinExistence type="predicted"/>
<sequence length="182" mass="19801">MRAVRSSEVVEALPFVEFSLQIDVTFVAEKLIELLLIGTVGSFDFAIELRSTPFDVGVPVSEVFDMPMEFGLGLVTVVGPHLANAEWKLFDDVINEVDGVCLRMLLVDLEGANSGCIVDRCVLEPTYLFAAFSFEGQKLNVHLNVMSWHLLLIAFGVQLAHSCTSGQPVKAVALEDAVDTGV</sequence>
<reference evidence="1 2" key="1">
    <citation type="submission" date="2016-10" db="EMBL/GenBank/DDBJ databases">
        <title>Genome sequence of Planktotalea frisia SH6-1.</title>
        <authorList>
            <person name="Poehlein A."/>
            <person name="Bakenhus I."/>
            <person name="Voget S."/>
            <person name="Brinkhoff T."/>
            <person name="Simon M."/>
        </authorList>
    </citation>
    <scope>NUCLEOTIDE SEQUENCE [LARGE SCALE GENOMIC DNA]</scope>
    <source>
        <strain evidence="1 2">SH6-1</strain>
    </source>
</reference>
<keyword evidence="2" id="KW-1185">Reference proteome</keyword>
<name>A0A1L9NXW3_9RHOB</name>
<evidence type="ECO:0000313" key="1">
    <source>
        <dbReference type="EMBL" id="OJI94043.1"/>
    </source>
</evidence>
<organism evidence="1 2">
    <name type="scientific">Planktotalea frisia</name>
    <dbReference type="NCBI Taxonomy" id="696762"/>
    <lineage>
        <taxon>Bacteria</taxon>
        <taxon>Pseudomonadati</taxon>
        <taxon>Pseudomonadota</taxon>
        <taxon>Alphaproteobacteria</taxon>
        <taxon>Rhodobacterales</taxon>
        <taxon>Paracoccaceae</taxon>
        <taxon>Planktotalea</taxon>
    </lineage>
</organism>
<gene>
    <name evidence="1" type="ORF">PFRI_17280</name>
</gene>
<comment type="caution">
    <text evidence="1">The sequence shown here is derived from an EMBL/GenBank/DDBJ whole genome shotgun (WGS) entry which is preliminary data.</text>
</comment>
<dbReference type="AlphaFoldDB" id="A0A1L9NXW3"/>
<evidence type="ECO:0000313" key="2">
    <source>
        <dbReference type="Proteomes" id="UP000184514"/>
    </source>
</evidence>
<protein>
    <submittedName>
        <fullName evidence="1">Uncharacterized protein</fullName>
    </submittedName>
</protein>